<dbReference type="Proteomes" id="UP000182624">
    <property type="component" value="Unassembled WGS sequence"/>
</dbReference>
<organism evidence="1 2">
    <name type="scientific">Butyrivibrio proteoclasticus</name>
    <dbReference type="NCBI Taxonomy" id="43305"/>
    <lineage>
        <taxon>Bacteria</taxon>
        <taxon>Bacillati</taxon>
        <taxon>Bacillota</taxon>
        <taxon>Clostridia</taxon>
        <taxon>Lachnospirales</taxon>
        <taxon>Lachnospiraceae</taxon>
        <taxon>Butyrivibrio</taxon>
    </lineage>
</organism>
<gene>
    <name evidence="1" type="ORF">SAMN04487928_10736</name>
</gene>
<protein>
    <submittedName>
        <fullName evidence="1">Uncharacterized protein</fullName>
    </submittedName>
</protein>
<dbReference type="AlphaFoldDB" id="A0A1I5SSA6"/>
<dbReference type="EMBL" id="FOXO01000007">
    <property type="protein sequence ID" value="SFP73619.1"/>
    <property type="molecule type" value="Genomic_DNA"/>
</dbReference>
<dbReference type="RefSeq" id="WP_074885757.1">
    <property type="nucleotide sequence ID" value="NZ_FOXO01000007.1"/>
</dbReference>
<reference evidence="2" key="1">
    <citation type="submission" date="2016-10" db="EMBL/GenBank/DDBJ databases">
        <authorList>
            <person name="Varghese N."/>
            <person name="Submissions S."/>
        </authorList>
    </citation>
    <scope>NUCLEOTIDE SEQUENCE [LARGE SCALE GENOMIC DNA]</scope>
    <source>
        <strain evidence="2">P18</strain>
    </source>
</reference>
<accession>A0A1I5SSA6</accession>
<name>A0A1I5SSA6_9FIRM</name>
<evidence type="ECO:0000313" key="2">
    <source>
        <dbReference type="Proteomes" id="UP000182624"/>
    </source>
</evidence>
<proteinExistence type="predicted"/>
<sequence length="83" mass="9270">MRVLFSSGIIREVSSVEVKPLDFGDGQISGTEIDFLLTTGDNLKYIYSQNVPIEESGQRAIDFVKALYEDGKANFTHEPVEML</sequence>
<dbReference type="OrthoDB" id="2003789at2"/>
<evidence type="ECO:0000313" key="1">
    <source>
        <dbReference type="EMBL" id="SFP73619.1"/>
    </source>
</evidence>
<keyword evidence="2" id="KW-1185">Reference proteome</keyword>